<evidence type="ECO:0000313" key="3">
    <source>
        <dbReference type="Proteomes" id="UP000235965"/>
    </source>
</evidence>
<comment type="caution">
    <text evidence="2">The sequence shown here is derived from an EMBL/GenBank/DDBJ whole genome shotgun (WGS) entry which is preliminary data.</text>
</comment>
<dbReference type="InterPro" id="IPR058912">
    <property type="entry name" value="HTH_animal"/>
</dbReference>
<gene>
    <name evidence="2" type="ORF">B7P43_G17997</name>
</gene>
<keyword evidence="3" id="KW-1185">Reference proteome</keyword>
<proteinExistence type="predicted"/>
<feature type="domain" description="Helix-turn-helix" evidence="1">
    <location>
        <begin position="33"/>
        <end position="89"/>
    </location>
</feature>
<name>A0A2J7QSP7_9NEOP</name>
<dbReference type="EMBL" id="NEVH01011235">
    <property type="protein sequence ID" value="PNF31609.1"/>
    <property type="molecule type" value="Genomic_DNA"/>
</dbReference>
<organism evidence="2 3">
    <name type="scientific">Cryptotermes secundus</name>
    <dbReference type="NCBI Taxonomy" id="105785"/>
    <lineage>
        <taxon>Eukaryota</taxon>
        <taxon>Metazoa</taxon>
        <taxon>Ecdysozoa</taxon>
        <taxon>Arthropoda</taxon>
        <taxon>Hexapoda</taxon>
        <taxon>Insecta</taxon>
        <taxon>Pterygota</taxon>
        <taxon>Neoptera</taxon>
        <taxon>Polyneoptera</taxon>
        <taxon>Dictyoptera</taxon>
        <taxon>Blattodea</taxon>
        <taxon>Blattoidea</taxon>
        <taxon>Termitoidae</taxon>
        <taxon>Kalotermitidae</taxon>
        <taxon>Cryptotermitinae</taxon>
        <taxon>Cryptotermes</taxon>
    </lineage>
</organism>
<dbReference type="Proteomes" id="UP000235965">
    <property type="component" value="Unassembled WGS sequence"/>
</dbReference>
<evidence type="ECO:0000313" key="2">
    <source>
        <dbReference type="EMBL" id="PNF31609.1"/>
    </source>
</evidence>
<dbReference type="STRING" id="105785.A0A2J7QSP7"/>
<dbReference type="AlphaFoldDB" id="A0A2J7QSP7"/>
<evidence type="ECO:0000259" key="1">
    <source>
        <dbReference type="Pfam" id="PF26215"/>
    </source>
</evidence>
<dbReference type="PANTHER" id="PTHR21301">
    <property type="entry name" value="REVERSE TRANSCRIPTASE"/>
    <property type="match status" value="1"/>
</dbReference>
<dbReference type="Pfam" id="PF26215">
    <property type="entry name" value="HTH_animal"/>
    <property type="match status" value="1"/>
</dbReference>
<accession>A0A2J7QSP7</accession>
<dbReference type="InParanoid" id="A0A2J7QSP7"/>
<sequence>MKVFLNHLNSINAYFQFTMETESEGHLPFLDNLYLNARSHHHPSSKQSALSTLLHRATALCDQDSLHAELEFLKDYFKRNGYNDRQIHRVLNLHPNYNQHDDRRDTVAFLNFVGTVFNRISRVLSLHNI</sequence>
<protein>
    <recommendedName>
        <fullName evidence="1">Helix-turn-helix domain-containing protein</fullName>
    </recommendedName>
</protein>
<reference evidence="2 3" key="1">
    <citation type="submission" date="2017-12" db="EMBL/GenBank/DDBJ databases">
        <title>Hemimetabolous genomes reveal molecular basis of termite eusociality.</title>
        <authorList>
            <person name="Harrison M.C."/>
            <person name="Jongepier E."/>
            <person name="Robertson H.M."/>
            <person name="Arning N."/>
            <person name="Bitard-Feildel T."/>
            <person name="Chao H."/>
            <person name="Childers C.P."/>
            <person name="Dinh H."/>
            <person name="Doddapaneni H."/>
            <person name="Dugan S."/>
            <person name="Gowin J."/>
            <person name="Greiner C."/>
            <person name="Han Y."/>
            <person name="Hu H."/>
            <person name="Hughes D.S.T."/>
            <person name="Huylmans A.-K."/>
            <person name="Kemena C."/>
            <person name="Kremer L.P.M."/>
            <person name="Lee S.L."/>
            <person name="Lopez-Ezquerra A."/>
            <person name="Mallet L."/>
            <person name="Monroy-Kuhn J.M."/>
            <person name="Moser A."/>
            <person name="Murali S.C."/>
            <person name="Muzny D.M."/>
            <person name="Otani S."/>
            <person name="Piulachs M.-D."/>
            <person name="Poelchau M."/>
            <person name="Qu J."/>
            <person name="Schaub F."/>
            <person name="Wada-Katsumata A."/>
            <person name="Worley K.C."/>
            <person name="Xie Q."/>
            <person name="Ylla G."/>
            <person name="Poulsen M."/>
            <person name="Gibbs R.A."/>
            <person name="Schal C."/>
            <person name="Richards S."/>
            <person name="Belles X."/>
            <person name="Korb J."/>
            <person name="Bornberg-Bauer E."/>
        </authorList>
    </citation>
    <scope>NUCLEOTIDE SEQUENCE [LARGE SCALE GENOMIC DNA]</scope>
    <source>
        <tissue evidence="2">Whole body</tissue>
    </source>
</reference>
<dbReference type="OrthoDB" id="6758782at2759"/>
<dbReference type="PANTHER" id="PTHR21301:SF11">
    <property type="entry name" value="GIY-YIG DOMAIN-CONTAINING PROTEIN"/>
    <property type="match status" value="1"/>
</dbReference>